<dbReference type="GO" id="GO:0003677">
    <property type="term" value="F:DNA binding"/>
    <property type="evidence" value="ECO:0007669"/>
    <property type="project" value="TreeGrafter"/>
</dbReference>
<keyword evidence="9" id="KW-0539">Nucleus</keyword>
<dbReference type="CDD" id="cd17919">
    <property type="entry name" value="DEXHc_Snf"/>
    <property type="match status" value="1"/>
</dbReference>
<comment type="subunit">
    <text evidence="2">Component of the NuA4 histone acetyltransferase complex.</text>
</comment>
<feature type="compositionally biased region" description="Low complexity" evidence="11">
    <location>
        <begin position="1577"/>
        <end position="1600"/>
    </location>
</feature>
<feature type="compositionally biased region" description="Acidic residues" evidence="11">
    <location>
        <begin position="98"/>
        <end position="108"/>
    </location>
</feature>
<evidence type="ECO:0000256" key="1">
    <source>
        <dbReference type="ARBA" id="ARBA00004123"/>
    </source>
</evidence>
<dbReference type="InterPro" id="IPR000330">
    <property type="entry name" value="SNF2_N"/>
</dbReference>
<dbReference type="CDD" id="cd18793">
    <property type="entry name" value="SF2_C_SNF"/>
    <property type="match status" value="1"/>
</dbReference>
<keyword evidence="6" id="KW-0378">Hydrolase</keyword>
<feature type="domain" description="PHD-type" evidence="12">
    <location>
        <begin position="348"/>
        <end position="408"/>
    </location>
</feature>
<feature type="compositionally biased region" description="Low complexity" evidence="11">
    <location>
        <begin position="230"/>
        <end position="242"/>
    </location>
</feature>
<proteinExistence type="predicted"/>
<evidence type="ECO:0000256" key="7">
    <source>
        <dbReference type="ARBA" id="ARBA00022833"/>
    </source>
</evidence>
<dbReference type="Pfam" id="PF15446">
    <property type="entry name" value="zf-PHD-like"/>
    <property type="match status" value="1"/>
</dbReference>
<dbReference type="PANTHER" id="PTHR45623">
    <property type="entry name" value="CHROMODOMAIN-HELICASE-DNA-BINDING PROTEIN 3-RELATED-RELATED"/>
    <property type="match status" value="1"/>
</dbReference>
<dbReference type="InterPro" id="IPR014001">
    <property type="entry name" value="Helicase_ATP-bd"/>
</dbReference>
<sequence length="1607" mass="183592">MDEEMPDAAAADPDSPLFAVEIPPFDGDLNEFVYYEPANNSIKDIIAERDEAGEQQYQVKTWDGEIKWLPWDTVIGMDFGNEALNEYEQRPAHPGDGANDDDYEEEEGNAIVVDSSDDEEIPDSAAEQEGSSNEESEEDDEPPLKRRSTRSKAAQPPRQVRSWSRRLKNRTRQMTLREMVKRRSTQNISRSSSRDTMTPRQTRSTRTSAKEAGRLISQSAAATLDPEAYDSSSSDDLIISDLTTDKSKQWYKQSRRPAGVVTTLDSRPKLAGRSRPRKRARSSSESSDHDQYEKRRSGRTAYAKGSMRERDEDDIETQEIKSSAPRIVYQQEKFREFARQEEFSQVHTPWCDTCVEAAGRLKGPLVYCQGCSSSFHKQCIGNRAAREHLVTKLSDNEFVLQCKRCIRRAHKAEKRPPRLDVCTDCRQVGRSCEPFRKFPTTKADREQTPEVDVPSHQVNNAMNVLFRCTKCRRSYHFHHLPSREASNGTEEAGGIAQMRLEQYKHDWQCIECVEIGDTKISDIIAWRPSDEALKETKDVFDMDISGFDHDELEYLIRMAGDHYAKARWYSGAWVYGVSFAQMRAAFEKHNPTPKWTTSDAIPESYFRIDIVFDVKYTSIVPNMTENIEKQRIREVKSVFVKFKGLGYDEAMWVNPPSEEEEERYSDFKKAYFEYCKGNHIRLPRSVNKTVETLRKKHFTELEIHTQPKYIAGGTLKDYQMDGTNWLYNRWFEGKNAILADEMGLGKTIQIISFLEILHQEHKIWPFLIVAPHSTVPNWMREIRTWAPSLRVVAFYGSSDALKLVKRYELFSSAPNASARDLKCHVVVTSYQTVADHSTILKPVPWQALIVDEGQRLKSDDTILYRELWTFKFNHKVLLTGTPLQNNIRELFNLLQFLDPKAINAQQLEEKYAEVNKENLHELHDMIRPFFLRRTKAQALKDLPPISDVIVPLTVTKLQQKLYSSVLSKDAELIRAIMAKTETKASSKSKLNNILIQLRKVLCHPFVYDQEIEEKLEDQELVFRNLIDASSKLKFLEMLLPRLHETGHRVLMFSQFLHMLDIMEDFLGGLDLPTLRLDGSNDTAEKQKLIDAYNAPDSPYFGFLLSTRAGGVGINLATADTVIILDPDYNPHQDLQAVARAHRIGQKNKVLVFHLITVKSVEERIIQLSKKKLGLDHLIIQRMGAEGQEEEEDVDVESILKYGAEDIMRGEMDEIKYDLESIDKLLDRSQMKETLGEQEQENERDAQFSFARVWATEKGDLTQAEDDSLEEPAPNLELWDRILQERMERAAREAAARQAEYGRGRRKTNQATYTFDEEDEPTPIKDKAKKLMSDEDTDFHESGGDSDTNSEADMPLAFDPAELSNEADTRSRSLFLANNDSSTLAHAPAYPPAPHYPQTPGANARIQPVLVEASSSTANITHMRPPTPPPRGIPVNCILCLESHMPGECPLRAPPDRCLLCGLAHFGESNTCPHLNSVTQIQLMLDAVKESPEPAHLVAFVKNYLRGRKNALIQSRKQKKAKAERLAAEALAVEQMKQGQGQHQQASSSSNDPNAQIMMPQDLQEVPQTQAIEEMQTAQQHQQHMMMQQQHQQQMTMQQQHQQEHPGL</sequence>
<evidence type="ECO:0000256" key="5">
    <source>
        <dbReference type="ARBA" id="ARBA00022771"/>
    </source>
</evidence>
<dbReference type="GO" id="GO:0016887">
    <property type="term" value="F:ATP hydrolysis activity"/>
    <property type="evidence" value="ECO:0007669"/>
    <property type="project" value="TreeGrafter"/>
</dbReference>
<dbReference type="InterPro" id="IPR013083">
    <property type="entry name" value="Znf_RING/FYVE/PHD"/>
</dbReference>
<accession>A0AAV9U4N0</accession>
<feature type="compositionally biased region" description="Basic residues" evidence="11">
    <location>
        <begin position="270"/>
        <end position="281"/>
    </location>
</feature>
<feature type="compositionally biased region" description="Polar residues" evidence="11">
    <location>
        <begin position="185"/>
        <end position="207"/>
    </location>
</feature>
<dbReference type="SUPFAM" id="SSF54160">
    <property type="entry name" value="Chromo domain-like"/>
    <property type="match status" value="1"/>
</dbReference>
<evidence type="ECO:0000256" key="4">
    <source>
        <dbReference type="ARBA" id="ARBA00022741"/>
    </source>
</evidence>
<keyword evidence="4" id="KW-0547">Nucleotide-binding</keyword>
<feature type="region of interest" description="Disordered" evidence="11">
    <location>
        <begin position="1292"/>
        <end position="1353"/>
    </location>
</feature>
<dbReference type="PROSITE" id="PS50016">
    <property type="entry name" value="ZF_PHD_2"/>
    <property type="match status" value="1"/>
</dbReference>
<dbReference type="SMART" id="SM00490">
    <property type="entry name" value="HELICc"/>
    <property type="match status" value="1"/>
</dbReference>
<dbReference type="PROSITE" id="PS51192">
    <property type="entry name" value="HELICASE_ATP_BIND_1"/>
    <property type="match status" value="1"/>
</dbReference>
<evidence type="ECO:0000313" key="16">
    <source>
        <dbReference type="Proteomes" id="UP001375240"/>
    </source>
</evidence>
<keyword evidence="8" id="KW-0067">ATP-binding</keyword>
<reference evidence="15 16" key="1">
    <citation type="submission" date="2019-10" db="EMBL/GenBank/DDBJ databases">
        <authorList>
            <person name="Palmer J.M."/>
        </authorList>
    </citation>
    <scope>NUCLEOTIDE SEQUENCE [LARGE SCALE GENOMIC DNA]</scope>
    <source>
        <strain evidence="15 16">TWF696</strain>
    </source>
</reference>
<evidence type="ECO:0000259" key="14">
    <source>
        <dbReference type="PROSITE" id="PS51194"/>
    </source>
</evidence>
<dbReference type="Gene3D" id="3.40.50.10810">
    <property type="entry name" value="Tandem AAA-ATPase domain"/>
    <property type="match status" value="1"/>
</dbReference>
<evidence type="ECO:0000256" key="6">
    <source>
        <dbReference type="ARBA" id="ARBA00022801"/>
    </source>
</evidence>
<feature type="compositionally biased region" description="Low complexity" evidence="11">
    <location>
        <begin position="1533"/>
        <end position="1549"/>
    </location>
</feature>
<dbReference type="GO" id="GO:0140658">
    <property type="term" value="F:ATP-dependent chromatin remodeler activity"/>
    <property type="evidence" value="ECO:0007669"/>
    <property type="project" value="TreeGrafter"/>
</dbReference>
<dbReference type="GO" id="GO:0008270">
    <property type="term" value="F:zinc ion binding"/>
    <property type="evidence" value="ECO:0007669"/>
    <property type="project" value="UniProtKB-KW"/>
</dbReference>
<feature type="compositionally biased region" description="Basic and acidic residues" evidence="11">
    <location>
        <begin position="1292"/>
        <end position="1302"/>
    </location>
</feature>
<evidence type="ECO:0000256" key="10">
    <source>
        <dbReference type="PROSITE-ProRule" id="PRU00146"/>
    </source>
</evidence>
<evidence type="ECO:0000256" key="3">
    <source>
        <dbReference type="ARBA" id="ARBA00022723"/>
    </source>
</evidence>
<evidence type="ECO:0000256" key="8">
    <source>
        <dbReference type="ARBA" id="ARBA00022840"/>
    </source>
</evidence>
<evidence type="ECO:0000256" key="9">
    <source>
        <dbReference type="ARBA" id="ARBA00023242"/>
    </source>
</evidence>
<feature type="compositionally biased region" description="Basic and acidic residues" evidence="11">
    <location>
        <begin position="286"/>
        <end position="295"/>
    </location>
</feature>
<evidence type="ECO:0000259" key="12">
    <source>
        <dbReference type="PROSITE" id="PS50016"/>
    </source>
</evidence>
<dbReference type="InterPro" id="IPR056616">
    <property type="entry name" value="Chromo_MIT1"/>
</dbReference>
<dbReference type="Pfam" id="PF23615">
    <property type="entry name" value="Chromo_MIT1"/>
    <property type="match status" value="1"/>
</dbReference>
<keyword evidence="16" id="KW-1185">Reference proteome</keyword>
<keyword evidence="5 10" id="KW-0863">Zinc-finger</keyword>
<dbReference type="GO" id="GO:0005524">
    <property type="term" value="F:ATP binding"/>
    <property type="evidence" value="ECO:0007669"/>
    <property type="project" value="UniProtKB-KW"/>
</dbReference>
<evidence type="ECO:0000256" key="2">
    <source>
        <dbReference type="ARBA" id="ARBA00011353"/>
    </source>
</evidence>
<keyword evidence="3" id="KW-0479">Metal-binding</keyword>
<dbReference type="InterPro" id="IPR041684">
    <property type="entry name" value="Znf-PHD-like"/>
</dbReference>
<feature type="compositionally biased region" description="Acidic residues" evidence="11">
    <location>
        <begin position="132"/>
        <end position="141"/>
    </location>
</feature>
<dbReference type="SMART" id="SM00487">
    <property type="entry name" value="DEXDc"/>
    <property type="match status" value="1"/>
</dbReference>
<dbReference type="SMART" id="SM00249">
    <property type="entry name" value="PHD"/>
    <property type="match status" value="2"/>
</dbReference>
<evidence type="ECO:0000256" key="11">
    <source>
        <dbReference type="SAM" id="MobiDB-lite"/>
    </source>
</evidence>
<feature type="domain" description="Helicase C-terminal" evidence="14">
    <location>
        <begin position="1034"/>
        <end position="1185"/>
    </location>
</feature>
<dbReference type="Gene3D" id="3.40.50.300">
    <property type="entry name" value="P-loop containing nucleotide triphosphate hydrolases"/>
    <property type="match status" value="1"/>
</dbReference>
<dbReference type="InterPro" id="IPR049730">
    <property type="entry name" value="SNF2/RAD54-like_C"/>
</dbReference>
<name>A0AAV9U4N0_9PEZI</name>
<dbReference type="InterPro" id="IPR040934">
    <property type="entry name" value="Znf-CCCH_6"/>
</dbReference>
<dbReference type="Pfam" id="PF18585">
    <property type="entry name" value="zf-CCCH_6"/>
    <property type="match status" value="1"/>
</dbReference>
<dbReference type="InterPro" id="IPR001650">
    <property type="entry name" value="Helicase_C-like"/>
</dbReference>
<dbReference type="PANTHER" id="PTHR45623:SF17">
    <property type="entry name" value="CHROMODOMAIN-HELICASE-DNA-BINDING PROTEIN 3-RELATED"/>
    <property type="match status" value="1"/>
</dbReference>
<dbReference type="InterPro" id="IPR001965">
    <property type="entry name" value="Znf_PHD"/>
</dbReference>
<dbReference type="GO" id="GO:0003682">
    <property type="term" value="F:chromatin binding"/>
    <property type="evidence" value="ECO:0007669"/>
    <property type="project" value="TreeGrafter"/>
</dbReference>
<comment type="caution">
    <text evidence="15">The sequence shown here is derived from an EMBL/GenBank/DDBJ whole genome shotgun (WGS) entry which is preliminary data.</text>
</comment>
<evidence type="ECO:0008006" key="17">
    <source>
        <dbReference type="Google" id="ProtNLM"/>
    </source>
</evidence>
<dbReference type="Gene3D" id="3.30.40.10">
    <property type="entry name" value="Zinc/RING finger domain, C3HC4 (zinc finger)"/>
    <property type="match status" value="1"/>
</dbReference>
<dbReference type="Proteomes" id="UP001375240">
    <property type="component" value="Unassembled WGS sequence"/>
</dbReference>
<dbReference type="InterPro" id="IPR019787">
    <property type="entry name" value="Znf_PHD-finger"/>
</dbReference>
<dbReference type="InterPro" id="IPR038718">
    <property type="entry name" value="SNF2-like_sf"/>
</dbReference>
<gene>
    <name evidence="15" type="ORF">TWF696_002931</name>
</gene>
<dbReference type="Pfam" id="PF00271">
    <property type="entry name" value="Helicase_C"/>
    <property type="match status" value="1"/>
</dbReference>
<dbReference type="InterPro" id="IPR016197">
    <property type="entry name" value="Chromo-like_dom_sf"/>
</dbReference>
<feature type="domain" description="Helicase ATP-binding" evidence="13">
    <location>
        <begin position="727"/>
        <end position="900"/>
    </location>
</feature>
<dbReference type="InterPro" id="IPR027417">
    <property type="entry name" value="P-loop_NTPase"/>
</dbReference>
<dbReference type="GO" id="GO:0042393">
    <property type="term" value="F:histone binding"/>
    <property type="evidence" value="ECO:0007669"/>
    <property type="project" value="TreeGrafter"/>
</dbReference>
<evidence type="ECO:0000259" key="13">
    <source>
        <dbReference type="PROSITE" id="PS51192"/>
    </source>
</evidence>
<feature type="region of interest" description="Disordered" evidence="11">
    <location>
        <begin position="1533"/>
        <end position="1555"/>
    </location>
</feature>
<dbReference type="GO" id="GO:0005634">
    <property type="term" value="C:nucleus"/>
    <property type="evidence" value="ECO:0007669"/>
    <property type="project" value="UniProtKB-SubCell"/>
</dbReference>
<feature type="region of interest" description="Disordered" evidence="11">
    <location>
        <begin position="1577"/>
        <end position="1607"/>
    </location>
</feature>
<dbReference type="SUPFAM" id="SSF52540">
    <property type="entry name" value="P-loop containing nucleoside triphosphate hydrolases"/>
    <property type="match status" value="2"/>
</dbReference>
<keyword evidence="7" id="KW-0862">Zinc</keyword>
<protein>
    <recommendedName>
        <fullName evidence="17">Chromatin remodeling factor mit1</fullName>
    </recommendedName>
</protein>
<evidence type="ECO:0000313" key="15">
    <source>
        <dbReference type="EMBL" id="KAK6332912.1"/>
    </source>
</evidence>
<dbReference type="CDD" id="cd15489">
    <property type="entry name" value="PHD_SF"/>
    <property type="match status" value="1"/>
</dbReference>
<dbReference type="Pfam" id="PF00176">
    <property type="entry name" value="SNF2-rel_dom"/>
    <property type="match status" value="1"/>
</dbReference>
<dbReference type="EMBL" id="JAVHNQ010000014">
    <property type="protein sequence ID" value="KAK6332912.1"/>
    <property type="molecule type" value="Genomic_DNA"/>
</dbReference>
<dbReference type="PROSITE" id="PS51194">
    <property type="entry name" value="HELICASE_CTER"/>
    <property type="match status" value="1"/>
</dbReference>
<dbReference type="GO" id="GO:0000785">
    <property type="term" value="C:chromatin"/>
    <property type="evidence" value="ECO:0007669"/>
    <property type="project" value="TreeGrafter"/>
</dbReference>
<feature type="region of interest" description="Disordered" evidence="11">
    <location>
        <begin position="85"/>
        <end position="319"/>
    </location>
</feature>
<organism evidence="15 16">
    <name type="scientific">Orbilia brochopaga</name>
    <dbReference type="NCBI Taxonomy" id="3140254"/>
    <lineage>
        <taxon>Eukaryota</taxon>
        <taxon>Fungi</taxon>
        <taxon>Dikarya</taxon>
        <taxon>Ascomycota</taxon>
        <taxon>Pezizomycotina</taxon>
        <taxon>Orbiliomycetes</taxon>
        <taxon>Orbiliales</taxon>
        <taxon>Orbiliaceae</taxon>
        <taxon>Orbilia</taxon>
    </lineage>
</organism>
<feature type="compositionally biased region" description="Basic and acidic residues" evidence="11">
    <location>
        <begin position="1321"/>
        <end position="1342"/>
    </location>
</feature>
<comment type="subcellular location">
    <subcellularLocation>
        <location evidence="1">Nucleus</location>
    </subcellularLocation>
</comment>